<accession>A0A9W8EIJ7</accession>
<dbReference type="EC" id="2.4.1.257" evidence="12"/>
<evidence type="ECO:0000256" key="5">
    <source>
        <dbReference type="ARBA" id="ARBA00022679"/>
    </source>
</evidence>
<evidence type="ECO:0000256" key="9">
    <source>
        <dbReference type="ARBA" id="ARBA00023136"/>
    </source>
</evidence>
<dbReference type="AlphaFoldDB" id="A0A9W8EIJ7"/>
<dbReference type="CDD" id="cd03805">
    <property type="entry name" value="GT4_ALG2-like"/>
    <property type="match status" value="1"/>
</dbReference>
<evidence type="ECO:0000259" key="13">
    <source>
        <dbReference type="Pfam" id="PF00534"/>
    </source>
</evidence>
<name>A0A9W8EIJ7_9FUNG</name>
<comment type="function">
    <text evidence="1 12">Mannosylates Man(2)GlcNAc(2)-dolichol diphosphate and Man(1)GlcNAc(2)-dolichol diphosphate to form Man(3)GlcNAc(2)-dolichol diphosphate.</text>
</comment>
<dbReference type="Gene3D" id="3.40.50.2000">
    <property type="entry name" value="Glycogen Phosphorylase B"/>
    <property type="match status" value="2"/>
</dbReference>
<dbReference type="InterPro" id="IPR028098">
    <property type="entry name" value="Glyco_trans_4-like_N"/>
</dbReference>
<dbReference type="EC" id="2.4.1.132" evidence="12"/>
<dbReference type="Proteomes" id="UP001150907">
    <property type="component" value="Unassembled WGS sequence"/>
</dbReference>
<dbReference type="PANTHER" id="PTHR45918">
    <property type="entry name" value="ALPHA-1,3/1,6-MANNOSYLTRANSFERASE ALG2"/>
    <property type="match status" value="1"/>
</dbReference>
<dbReference type="SUPFAM" id="SSF53756">
    <property type="entry name" value="UDP-Glycosyltransferase/glycogen phosphorylase"/>
    <property type="match status" value="1"/>
</dbReference>
<dbReference type="PANTHER" id="PTHR45918:SF1">
    <property type="entry name" value="ALPHA-1,3_1,6-MANNOSYLTRANSFERASE ALG2"/>
    <property type="match status" value="1"/>
</dbReference>
<keyword evidence="8 12" id="KW-1133">Transmembrane helix</keyword>
<sequence>MARPLNIAFVHPDLGIGGAERLVVDAAISLQKRGHNVVIYTMHHDVSHCFEETRDGTLDVRVGGNWLVPRSIGGRLYILCTILRSLMLARHVISDPEQYDALFVDQLSAPIPLLKYAHAHIFFYCHFPDYLLARRNTLWQRVYRAPFDLLEEFTTGEADEIVVNSRFTQETFRTAFPRLNRVPKVLTPALNFEAYDKPIDANDPLLCTLRTRKRVVLSINRFERKKDIGLAITAFSKCCKTLLAKKNDAESATSTSRCCLVLAGGWDPRVLENTQYLKELDTQARQLGLCTRTVAPRGANKDVYALLPGGAVSATAMFDDESGHNSEFGEGEALSERLASIDVLFLPSFTENQRAYLLSIARCVVYTPTNEHLGIAPLESMYMRVPVVAADSGGPLETIQHGKTGYLCAPVEDEFAMAISRLLNMDDDKWKAMGGAGHERVRLAYSLDVFGSRLEQLIVGMFQRPARASMVMGVLLVGFIVSTVCLSLLFTWWK</sequence>
<proteinExistence type="inferred from homology"/>
<dbReference type="Pfam" id="PF00534">
    <property type="entry name" value="Glycos_transf_1"/>
    <property type="match status" value="1"/>
</dbReference>
<dbReference type="GO" id="GO:0102704">
    <property type="term" value="F:GDP-Man:Man(2)GlcNAc(2)-PP-Dol alpha-1,6-mannosyltransferase activity"/>
    <property type="evidence" value="ECO:0007669"/>
    <property type="project" value="UniProtKB-UniRule"/>
</dbReference>
<keyword evidence="7 12" id="KW-0256">Endoplasmic reticulum</keyword>
<comment type="catalytic activity">
    <reaction evidence="11 12">
        <text>an alpha-D-Man-(1-&gt;3)-beta-D-Man-(1-&gt;4)-beta-D-GlcNAc-(1-&gt;4)-alpha-D-GlcNAc-diphospho-di-trans,poly-cis-dolichol + GDP-alpha-D-mannose = an alpha-D-Man-(1-&gt;3)-[alpha-D-Man-(1-&gt;6)]-beta-D-Man-(1-&gt;4)-beta-D-GlcNAc-(1-&gt;4)-alpha-D-GlcNAc-diphospho-di-trans,poly-cis-dolichol + GDP + H(+)</text>
        <dbReference type="Rhea" id="RHEA:29519"/>
        <dbReference type="Rhea" id="RHEA-COMP:19513"/>
        <dbReference type="Rhea" id="RHEA-COMP:19515"/>
        <dbReference type="ChEBI" id="CHEBI:15378"/>
        <dbReference type="ChEBI" id="CHEBI:57527"/>
        <dbReference type="ChEBI" id="CHEBI:58189"/>
        <dbReference type="ChEBI" id="CHEBI:132510"/>
        <dbReference type="ChEBI" id="CHEBI:132511"/>
        <dbReference type="EC" id="2.4.1.257"/>
    </reaction>
    <physiologicalReaction direction="left-to-right" evidence="11 12">
        <dbReference type="Rhea" id="RHEA:29520"/>
    </physiologicalReaction>
</comment>
<evidence type="ECO:0000256" key="11">
    <source>
        <dbReference type="ARBA" id="ARBA00045104"/>
    </source>
</evidence>
<evidence type="ECO:0000259" key="14">
    <source>
        <dbReference type="Pfam" id="PF13439"/>
    </source>
</evidence>
<comment type="subcellular location">
    <subcellularLocation>
        <location evidence="2 12">Endoplasmic reticulum membrane</location>
    </subcellularLocation>
</comment>
<evidence type="ECO:0000313" key="16">
    <source>
        <dbReference type="Proteomes" id="UP001150907"/>
    </source>
</evidence>
<dbReference type="EMBL" id="JANBQF010000269">
    <property type="protein sequence ID" value="KAJ2002802.1"/>
    <property type="molecule type" value="Genomic_DNA"/>
</dbReference>
<keyword evidence="6 12" id="KW-0812">Transmembrane</keyword>
<comment type="pathway">
    <text evidence="3 12">Protein modification; protein glycosylation.</text>
</comment>
<evidence type="ECO:0000256" key="10">
    <source>
        <dbReference type="ARBA" id="ARBA00045103"/>
    </source>
</evidence>
<reference evidence="15" key="1">
    <citation type="submission" date="2022-07" db="EMBL/GenBank/DDBJ databases">
        <title>Phylogenomic reconstructions and comparative analyses of Kickxellomycotina fungi.</title>
        <authorList>
            <person name="Reynolds N.K."/>
            <person name="Stajich J.E."/>
            <person name="Barry K."/>
            <person name="Grigoriev I.V."/>
            <person name="Crous P."/>
            <person name="Smith M.E."/>
        </authorList>
    </citation>
    <scope>NUCLEOTIDE SEQUENCE</scope>
    <source>
        <strain evidence="15">IMI 214461</strain>
    </source>
</reference>
<dbReference type="InterPro" id="IPR001296">
    <property type="entry name" value="Glyco_trans_1"/>
</dbReference>
<evidence type="ECO:0000256" key="4">
    <source>
        <dbReference type="ARBA" id="ARBA00022676"/>
    </source>
</evidence>
<evidence type="ECO:0000256" key="1">
    <source>
        <dbReference type="ARBA" id="ARBA00003142"/>
    </source>
</evidence>
<comment type="similarity">
    <text evidence="12">Belongs to the glycosyltransferase group 1 family.</text>
</comment>
<evidence type="ECO:0000256" key="8">
    <source>
        <dbReference type="ARBA" id="ARBA00022989"/>
    </source>
</evidence>
<keyword evidence="5 12" id="KW-0808">Transferase</keyword>
<evidence type="ECO:0000256" key="3">
    <source>
        <dbReference type="ARBA" id="ARBA00004922"/>
    </source>
</evidence>
<comment type="catalytic activity">
    <reaction evidence="10 12">
        <text>a beta-D-Man-(1-&gt;4)-beta-D-GlcNAc-(1-&gt;4)-alpha-D-GlcNAc-diphospho-di-trans,poly-cis-dolichol + GDP-alpha-D-mannose = an alpha-D-Man-(1-&gt;3)-beta-D-Man-(1-&gt;4)-beta-D-GlcNAc-(1-&gt;4)-alpha-D-GlcNAc-diphospho-di-trans,poly-cis-dolichol + GDP + H(+)</text>
        <dbReference type="Rhea" id="RHEA:29515"/>
        <dbReference type="Rhea" id="RHEA-COMP:19511"/>
        <dbReference type="Rhea" id="RHEA-COMP:19513"/>
        <dbReference type="ChEBI" id="CHEBI:15378"/>
        <dbReference type="ChEBI" id="CHEBI:57527"/>
        <dbReference type="ChEBI" id="CHEBI:58189"/>
        <dbReference type="ChEBI" id="CHEBI:58472"/>
        <dbReference type="ChEBI" id="CHEBI:132510"/>
        <dbReference type="EC" id="2.4.1.132"/>
    </reaction>
    <physiologicalReaction direction="left-to-right" evidence="10 12">
        <dbReference type="Rhea" id="RHEA:29516"/>
    </physiologicalReaction>
</comment>
<dbReference type="GO" id="GO:0004378">
    <property type="term" value="F:GDP-Man:Man(1)GlcNAc(2)-PP-Dol alpha-1,3-mannosyltransferase activity"/>
    <property type="evidence" value="ECO:0007669"/>
    <property type="project" value="UniProtKB-UniRule"/>
</dbReference>
<keyword evidence="9 12" id="KW-0472">Membrane</keyword>
<dbReference type="GO" id="GO:0005789">
    <property type="term" value="C:endoplasmic reticulum membrane"/>
    <property type="evidence" value="ECO:0007669"/>
    <property type="project" value="UniProtKB-SubCell"/>
</dbReference>
<evidence type="ECO:0000256" key="6">
    <source>
        <dbReference type="ARBA" id="ARBA00022692"/>
    </source>
</evidence>
<comment type="caution">
    <text evidence="15">The sequence shown here is derived from an EMBL/GenBank/DDBJ whole genome shotgun (WGS) entry which is preliminary data.</text>
</comment>
<evidence type="ECO:0000256" key="7">
    <source>
        <dbReference type="ARBA" id="ARBA00022824"/>
    </source>
</evidence>
<dbReference type="OrthoDB" id="448893at2759"/>
<gene>
    <name evidence="15" type="primary">ALG2</name>
    <name evidence="15" type="ORF">H4R26_003422</name>
</gene>
<dbReference type="Pfam" id="PF13439">
    <property type="entry name" value="Glyco_transf_4"/>
    <property type="match status" value="1"/>
</dbReference>
<organism evidence="15 16">
    <name type="scientific">Coemansia thaxteri</name>
    <dbReference type="NCBI Taxonomy" id="2663907"/>
    <lineage>
        <taxon>Eukaryota</taxon>
        <taxon>Fungi</taxon>
        <taxon>Fungi incertae sedis</taxon>
        <taxon>Zoopagomycota</taxon>
        <taxon>Kickxellomycotina</taxon>
        <taxon>Kickxellomycetes</taxon>
        <taxon>Kickxellales</taxon>
        <taxon>Kickxellaceae</taxon>
        <taxon>Coemansia</taxon>
    </lineage>
</organism>
<keyword evidence="16" id="KW-1185">Reference proteome</keyword>
<evidence type="ECO:0000256" key="12">
    <source>
        <dbReference type="RuleBase" id="RU367136"/>
    </source>
</evidence>
<protein>
    <recommendedName>
        <fullName evidence="12">Alpha-1,3/1,6-mannosyltransferase ALG2</fullName>
        <ecNumber evidence="12">2.4.1.132</ecNumber>
        <ecNumber evidence="12">2.4.1.257</ecNumber>
    </recommendedName>
    <alternativeName>
        <fullName evidence="12">GDP-Man:Man(1)GlcNAc(2)-PP-Dol alpha-1,3-mannosyltransferase</fullName>
    </alternativeName>
</protein>
<feature type="domain" description="Glycosyl transferase family 1" evidence="13">
    <location>
        <begin position="336"/>
        <end position="431"/>
    </location>
</feature>
<evidence type="ECO:0000256" key="2">
    <source>
        <dbReference type="ARBA" id="ARBA00004586"/>
    </source>
</evidence>
<feature type="domain" description="Glycosyltransferase subfamily 4-like N-terminal" evidence="14">
    <location>
        <begin position="16"/>
        <end position="176"/>
    </location>
</feature>
<feature type="transmembrane region" description="Helical" evidence="12">
    <location>
        <begin position="471"/>
        <end position="493"/>
    </location>
</feature>
<dbReference type="InterPro" id="IPR027054">
    <property type="entry name" value="ALG2"/>
</dbReference>
<evidence type="ECO:0000313" key="15">
    <source>
        <dbReference type="EMBL" id="KAJ2002802.1"/>
    </source>
</evidence>
<keyword evidence="4 12" id="KW-0328">Glycosyltransferase</keyword>